<gene>
    <name evidence="3" type="ORF">R7226_20695</name>
</gene>
<sequence length="316" mass="33353">MNDSSVVERTVVVTGATSGLGRAAAAQLVREPGVTVVVAARDAARGERAAAELTRAAAARASGRAIPLPLDLASLDSVRAFPAALDGARLPPLHALVANAGIQYTDRRHTTADGFEATFATNHLGHFLLIRLLLDRLAVDGRVVLVSSRTHKPQRLRNGGFPPPRWADARTLATPGEGSGQVAYSTSKLANAMTALELTRRIETLRPGAHIAVHALDPGLMPVTGLARDYPPLAQRLYLRAAPLLSALIPGATTAERSGAQLARMTLDPSFAAPPQGPRNGRYVELTRDGEPSAQARDPRLAAELWRDSEALVGLA</sequence>
<reference evidence="4" key="1">
    <citation type="submission" date="2023-07" db="EMBL/GenBank/DDBJ databases">
        <title>Conexibacter stalactiti sp. nov., isolated from stalactites in a lava cave and emended description of the genus Conexibacter.</title>
        <authorList>
            <person name="Lee S.D."/>
        </authorList>
    </citation>
    <scope>NUCLEOTIDE SEQUENCE [LARGE SCALE GENOMIC DNA]</scope>
    <source>
        <strain evidence="4">KCTC 39840</strain>
    </source>
</reference>
<dbReference type="Gene3D" id="3.40.50.720">
    <property type="entry name" value="NAD(P)-binding Rossmann-like Domain"/>
    <property type="match status" value="1"/>
</dbReference>
<dbReference type="EMBL" id="JAWSTH010000065">
    <property type="protein sequence ID" value="MDW5596777.1"/>
    <property type="molecule type" value="Genomic_DNA"/>
</dbReference>
<evidence type="ECO:0000256" key="1">
    <source>
        <dbReference type="ARBA" id="ARBA00006484"/>
    </source>
</evidence>
<dbReference type="InterPro" id="IPR002347">
    <property type="entry name" value="SDR_fam"/>
</dbReference>
<dbReference type="PRINTS" id="PR00081">
    <property type="entry name" value="GDHRDH"/>
</dbReference>
<dbReference type="Pfam" id="PF00106">
    <property type="entry name" value="adh_short"/>
    <property type="match status" value="1"/>
</dbReference>
<dbReference type="PANTHER" id="PTHR24320:SF148">
    <property type="entry name" value="NAD(P)-BINDING ROSSMANN-FOLD SUPERFAMILY PROTEIN"/>
    <property type="match status" value="1"/>
</dbReference>
<organism evidence="3 4">
    <name type="scientific">Conexibacter stalactiti</name>
    <dbReference type="NCBI Taxonomy" id="1940611"/>
    <lineage>
        <taxon>Bacteria</taxon>
        <taxon>Bacillati</taxon>
        <taxon>Actinomycetota</taxon>
        <taxon>Thermoleophilia</taxon>
        <taxon>Solirubrobacterales</taxon>
        <taxon>Conexibacteraceae</taxon>
        <taxon>Conexibacter</taxon>
    </lineage>
</organism>
<comment type="caution">
    <text evidence="3">The sequence shown here is derived from an EMBL/GenBank/DDBJ whole genome shotgun (WGS) entry which is preliminary data.</text>
</comment>
<dbReference type="SUPFAM" id="SSF51735">
    <property type="entry name" value="NAD(P)-binding Rossmann-fold domains"/>
    <property type="match status" value="1"/>
</dbReference>
<evidence type="ECO:0000313" key="4">
    <source>
        <dbReference type="Proteomes" id="UP001284601"/>
    </source>
</evidence>
<dbReference type="PANTHER" id="PTHR24320">
    <property type="entry name" value="RETINOL DEHYDROGENASE"/>
    <property type="match status" value="1"/>
</dbReference>
<dbReference type="InterPro" id="IPR036291">
    <property type="entry name" value="NAD(P)-bd_dom_sf"/>
</dbReference>
<keyword evidence="2" id="KW-0560">Oxidoreductase</keyword>
<protein>
    <submittedName>
        <fullName evidence="3">SDR family NAD(P)-dependent oxidoreductase</fullName>
    </submittedName>
</protein>
<evidence type="ECO:0000256" key="2">
    <source>
        <dbReference type="ARBA" id="ARBA00023002"/>
    </source>
</evidence>
<accession>A0ABU4HTY4</accession>
<dbReference type="Proteomes" id="UP001284601">
    <property type="component" value="Unassembled WGS sequence"/>
</dbReference>
<name>A0ABU4HTY4_9ACTN</name>
<dbReference type="RefSeq" id="WP_318599214.1">
    <property type="nucleotide sequence ID" value="NZ_JAWSTH010000065.1"/>
</dbReference>
<comment type="similarity">
    <text evidence="1">Belongs to the short-chain dehydrogenases/reductases (SDR) family.</text>
</comment>
<proteinExistence type="inferred from homology"/>
<keyword evidence="4" id="KW-1185">Reference proteome</keyword>
<evidence type="ECO:0000313" key="3">
    <source>
        <dbReference type="EMBL" id="MDW5596777.1"/>
    </source>
</evidence>